<dbReference type="AlphaFoldDB" id="A0A820U6J4"/>
<dbReference type="PRINTS" id="PR00632">
    <property type="entry name" value="SONICHHOG"/>
</dbReference>
<dbReference type="InterPro" id="IPR001767">
    <property type="entry name" value="Hedgehog_Hint"/>
</dbReference>
<dbReference type="InterPro" id="IPR001657">
    <property type="entry name" value="Hedgehog"/>
</dbReference>
<dbReference type="Pfam" id="PF01079">
    <property type="entry name" value="Hint"/>
    <property type="match status" value="1"/>
</dbReference>
<dbReference type="PANTHER" id="PTHR11889">
    <property type="entry name" value="HEDGEHOG"/>
    <property type="match status" value="1"/>
</dbReference>
<comment type="caution">
    <text evidence="5">The sequence shown here is derived from an EMBL/GenBank/DDBJ whole genome shotgun (WGS) entry which is preliminary data.</text>
</comment>
<evidence type="ECO:0000259" key="3">
    <source>
        <dbReference type="SMART" id="SM00306"/>
    </source>
</evidence>
<organism evidence="5 6">
    <name type="scientific">Rotaria socialis</name>
    <dbReference type="NCBI Taxonomy" id="392032"/>
    <lineage>
        <taxon>Eukaryota</taxon>
        <taxon>Metazoa</taxon>
        <taxon>Spiralia</taxon>
        <taxon>Gnathifera</taxon>
        <taxon>Rotifera</taxon>
        <taxon>Eurotatoria</taxon>
        <taxon>Bdelloidea</taxon>
        <taxon>Philodinida</taxon>
        <taxon>Philodinidae</taxon>
        <taxon>Rotaria</taxon>
    </lineage>
</organism>
<evidence type="ECO:0000256" key="1">
    <source>
        <dbReference type="ARBA" id="ARBA00022473"/>
    </source>
</evidence>
<dbReference type="InterPro" id="IPR036844">
    <property type="entry name" value="Hint_dom_sf"/>
</dbReference>
<dbReference type="InterPro" id="IPR050387">
    <property type="entry name" value="Hedgehog_Signaling"/>
</dbReference>
<protein>
    <recommendedName>
        <fullName evidence="3">Hint domain-containing protein</fullName>
    </recommendedName>
</protein>
<dbReference type="SUPFAM" id="SSF51294">
    <property type="entry name" value="Hedgehog/intein (Hint) domain"/>
    <property type="match status" value="1"/>
</dbReference>
<keyword evidence="1" id="KW-0217">Developmental protein</keyword>
<gene>
    <name evidence="4" type="ORF">FME351_LOCUS9728</name>
    <name evidence="5" type="ORF">TSG867_LOCUS19256</name>
</gene>
<dbReference type="InterPro" id="IPR003587">
    <property type="entry name" value="Hint_dom_N"/>
</dbReference>
<dbReference type="EMBL" id="CAJNYU010001071">
    <property type="protein sequence ID" value="CAF3408216.1"/>
    <property type="molecule type" value="Genomic_DNA"/>
</dbReference>
<dbReference type="EMBL" id="CAJOBQ010001336">
    <property type="protein sequence ID" value="CAF4478357.1"/>
    <property type="molecule type" value="Genomic_DNA"/>
</dbReference>
<name>A0A820U6J4_9BILA</name>
<sequence length="211" mass="23719">MYCAGWSCRTDTKETCFSGRSKVITKNGYQKELADVKIGEEVLVLNGGNTLSFEPIFDFIHAHRTGMYTFLRLTAFNAQANKTVSIEISFYHLIFLFENQYPIHASRVRIGDLLQIVDGINVLPGVVVKIEETKSEGFLSPLTPSGTIVIGGIVASNYAVVHSHLVAHYVMQPYRWWRAFFGASRQNDSKINTYATFFYKFSTATGLINIL</sequence>
<dbReference type="CDD" id="cd00081">
    <property type="entry name" value="Hint"/>
    <property type="match status" value="1"/>
</dbReference>
<dbReference type="Proteomes" id="UP000663862">
    <property type="component" value="Unassembled WGS sequence"/>
</dbReference>
<keyword evidence="2" id="KW-0732">Signal</keyword>
<evidence type="ECO:0000313" key="4">
    <source>
        <dbReference type="EMBL" id="CAF3408216.1"/>
    </source>
</evidence>
<dbReference type="GO" id="GO:0007267">
    <property type="term" value="P:cell-cell signaling"/>
    <property type="evidence" value="ECO:0007669"/>
    <property type="project" value="InterPro"/>
</dbReference>
<dbReference type="Gene3D" id="2.170.16.10">
    <property type="entry name" value="Hedgehog/Intein (Hint) domain"/>
    <property type="match status" value="1"/>
</dbReference>
<reference evidence="5" key="1">
    <citation type="submission" date="2021-02" db="EMBL/GenBank/DDBJ databases">
        <authorList>
            <person name="Nowell W R."/>
        </authorList>
    </citation>
    <scope>NUCLEOTIDE SEQUENCE</scope>
</reference>
<evidence type="ECO:0000256" key="2">
    <source>
        <dbReference type="ARBA" id="ARBA00022729"/>
    </source>
</evidence>
<dbReference type="SMART" id="SM00306">
    <property type="entry name" value="HintN"/>
    <property type="match status" value="1"/>
</dbReference>
<feature type="domain" description="Hint" evidence="3">
    <location>
        <begin position="14"/>
        <end position="118"/>
    </location>
</feature>
<proteinExistence type="predicted"/>
<dbReference type="Proteomes" id="UP000663869">
    <property type="component" value="Unassembled WGS sequence"/>
</dbReference>
<evidence type="ECO:0000313" key="6">
    <source>
        <dbReference type="Proteomes" id="UP000663862"/>
    </source>
</evidence>
<dbReference type="PANTHER" id="PTHR11889:SF31">
    <property type="entry name" value="PROTEIN HEDGEHOG"/>
    <property type="match status" value="1"/>
</dbReference>
<accession>A0A820U6J4</accession>
<dbReference type="GO" id="GO:0016540">
    <property type="term" value="P:protein autoprocessing"/>
    <property type="evidence" value="ECO:0007669"/>
    <property type="project" value="InterPro"/>
</dbReference>
<evidence type="ECO:0000313" key="5">
    <source>
        <dbReference type="EMBL" id="CAF4478357.1"/>
    </source>
</evidence>